<evidence type="ECO:0000256" key="3">
    <source>
        <dbReference type="ARBA" id="ARBA00022898"/>
    </source>
</evidence>
<dbReference type="Pfam" id="PF00291">
    <property type="entry name" value="PALP"/>
    <property type="match status" value="1"/>
</dbReference>
<evidence type="ECO:0000256" key="2">
    <source>
        <dbReference type="ARBA" id="ARBA00008639"/>
    </source>
</evidence>
<evidence type="ECO:0000313" key="6">
    <source>
        <dbReference type="Proteomes" id="UP001600943"/>
    </source>
</evidence>
<dbReference type="RefSeq" id="WP_288888791.1">
    <property type="nucleotide sequence ID" value="NZ_BAABYW010000002.1"/>
</dbReference>
<gene>
    <name evidence="5" type="ORF">K040078D81_54580</name>
</gene>
<proteinExistence type="inferred from homology"/>
<protein>
    <submittedName>
        <fullName evidence="5">D-cysteine desulfhydrase</fullName>
    </submittedName>
</protein>
<name>A0ABQ0BIQ5_9FIRM</name>
<dbReference type="EMBL" id="BAABYW010000002">
    <property type="protein sequence ID" value="GAA6411341.1"/>
    <property type="molecule type" value="Genomic_DNA"/>
</dbReference>
<keyword evidence="3" id="KW-0663">Pyridoxal phosphate</keyword>
<organism evidence="5 6">
    <name type="scientific">Blautia hominis</name>
    <dbReference type="NCBI Taxonomy" id="2025493"/>
    <lineage>
        <taxon>Bacteria</taxon>
        <taxon>Bacillati</taxon>
        <taxon>Bacillota</taxon>
        <taxon>Clostridia</taxon>
        <taxon>Lachnospirales</taxon>
        <taxon>Lachnospiraceae</taxon>
        <taxon>Blautia</taxon>
    </lineage>
</organism>
<dbReference type="InterPro" id="IPR036052">
    <property type="entry name" value="TrpB-like_PALP_sf"/>
</dbReference>
<dbReference type="PIRSF" id="PIRSF006278">
    <property type="entry name" value="ACCD_DCysDesulf"/>
    <property type="match status" value="1"/>
</dbReference>
<accession>A0ABQ0BIQ5</accession>
<sequence length="309" mass="34807">MVETLIQNLGEIHNNIIYIKRDDLIPISFGGNKARKAINFFREIDEGNYDCVVTYGSSSSNHCRIVSSMAAMRKISCYIIGPQEASKPTFNSILMGWLGAEITIVPVETVHDTIEKKLEHLRKQGRNPYFIAGGGHGNLGTQAYVDCYEEIREFEKQNQIHFDYIFFASGTGTTQAGLVCGQLIHGDNRRIVGISIARKNPRGRQVVLNSVKEYLSEKNYYFEDEKIEKNVVFVDKYTGSGYGTNNIEIEQTIKDMLFTHGIPLDSTYTGKAYTGMKAYLIEQGVRGKNILFIHTGGTPLFFDELENIN</sequence>
<dbReference type="InterPro" id="IPR001926">
    <property type="entry name" value="TrpB-like_PALP"/>
</dbReference>
<dbReference type="PANTHER" id="PTHR43780">
    <property type="entry name" value="1-AMINOCYCLOPROPANE-1-CARBOXYLATE DEAMINASE-RELATED"/>
    <property type="match status" value="1"/>
</dbReference>
<comment type="cofactor">
    <cofactor evidence="1">
        <name>pyridoxal 5'-phosphate</name>
        <dbReference type="ChEBI" id="CHEBI:597326"/>
    </cofactor>
</comment>
<reference evidence="5 6" key="1">
    <citation type="submission" date="2024-04" db="EMBL/GenBank/DDBJ databases">
        <title>Defined microbial consortia suppress multidrug-resistant proinflammatory Enterobacteriaceae via ecological control.</title>
        <authorList>
            <person name="Furuichi M."/>
            <person name="Kawaguchi T."/>
            <person name="Pust M."/>
            <person name="Yasuma K."/>
            <person name="Plichta D."/>
            <person name="Hasegawa N."/>
            <person name="Ohya T."/>
            <person name="Bhattarai S."/>
            <person name="Sasajima S."/>
            <person name="Aoto Y."/>
            <person name="Tuganbaev T."/>
            <person name="Yaginuma M."/>
            <person name="Ueda M."/>
            <person name="Okahashi N."/>
            <person name="Amafuji K."/>
            <person name="Kiridooshi Y."/>
            <person name="Sugita K."/>
            <person name="Strazar M."/>
            <person name="Skelly A."/>
            <person name="Suda W."/>
            <person name="Hattori M."/>
            <person name="Nakamoto N."/>
            <person name="Caballero S."/>
            <person name="Norman J."/>
            <person name="Olle B."/>
            <person name="Tanoue T."/>
            <person name="Arita M."/>
            <person name="Bucci V."/>
            <person name="Atarashi K."/>
            <person name="Xavier R."/>
            <person name="Honda K."/>
        </authorList>
    </citation>
    <scope>NUCLEOTIDE SEQUENCE [LARGE SCALE GENOMIC DNA]</scope>
    <source>
        <strain evidence="6">k04-0078-D8-1</strain>
    </source>
</reference>
<evidence type="ECO:0000256" key="1">
    <source>
        <dbReference type="ARBA" id="ARBA00001933"/>
    </source>
</evidence>
<evidence type="ECO:0000313" key="5">
    <source>
        <dbReference type="EMBL" id="GAA6411341.1"/>
    </source>
</evidence>
<comment type="similarity">
    <text evidence="2">Belongs to the ACC deaminase/D-cysteine desulfhydrase family.</text>
</comment>
<feature type="domain" description="Tryptophan synthase beta chain-like PALP" evidence="4">
    <location>
        <begin position="7"/>
        <end position="296"/>
    </location>
</feature>
<dbReference type="PANTHER" id="PTHR43780:SF2">
    <property type="entry name" value="1-AMINOCYCLOPROPANE-1-CARBOXYLATE DEAMINASE-RELATED"/>
    <property type="match status" value="1"/>
</dbReference>
<dbReference type="Gene3D" id="3.40.50.1100">
    <property type="match status" value="2"/>
</dbReference>
<comment type="caution">
    <text evidence="5">The sequence shown here is derived from an EMBL/GenBank/DDBJ whole genome shotgun (WGS) entry which is preliminary data.</text>
</comment>
<dbReference type="InterPro" id="IPR027278">
    <property type="entry name" value="ACCD_DCysDesulf"/>
</dbReference>
<keyword evidence="6" id="KW-1185">Reference proteome</keyword>
<dbReference type="SUPFAM" id="SSF53686">
    <property type="entry name" value="Tryptophan synthase beta subunit-like PLP-dependent enzymes"/>
    <property type="match status" value="1"/>
</dbReference>
<evidence type="ECO:0000259" key="4">
    <source>
        <dbReference type="Pfam" id="PF00291"/>
    </source>
</evidence>
<dbReference type="Proteomes" id="UP001600943">
    <property type="component" value="Unassembled WGS sequence"/>
</dbReference>